<dbReference type="Pfam" id="PF00565">
    <property type="entry name" value="SNase"/>
    <property type="match status" value="1"/>
</dbReference>
<evidence type="ECO:0000313" key="3">
    <source>
        <dbReference type="EMBL" id="GAA5067318.1"/>
    </source>
</evidence>
<comment type="caution">
    <text evidence="3">The sequence shown here is derived from an EMBL/GenBank/DDBJ whole genome shotgun (WGS) entry which is preliminary data.</text>
</comment>
<name>A0ABP9KZP8_9RHOB</name>
<feature type="chain" id="PRO_5046887317" evidence="1">
    <location>
        <begin position="20"/>
        <end position="149"/>
    </location>
</feature>
<dbReference type="EMBL" id="BAABHW010000001">
    <property type="protein sequence ID" value="GAA5067318.1"/>
    <property type="molecule type" value="Genomic_DNA"/>
</dbReference>
<evidence type="ECO:0000259" key="2">
    <source>
        <dbReference type="PROSITE" id="PS50830"/>
    </source>
</evidence>
<evidence type="ECO:0000313" key="4">
    <source>
        <dbReference type="Proteomes" id="UP001499910"/>
    </source>
</evidence>
<accession>A0ABP9KZP8</accession>
<dbReference type="Gene3D" id="2.40.50.90">
    <property type="match status" value="1"/>
</dbReference>
<dbReference type="PROSITE" id="PS51257">
    <property type="entry name" value="PROKAR_LIPOPROTEIN"/>
    <property type="match status" value="1"/>
</dbReference>
<feature type="signal peptide" evidence="1">
    <location>
        <begin position="1"/>
        <end position="19"/>
    </location>
</feature>
<dbReference type="PROSITE" id="PS50830">
    <property type="entry name" value="TNASE_3"/>
    <property type="match status" value="1"/>
</dbReference>
<keyword evidence="4" id="KW-1185">Reference proteome</keyword>
<evidence type="ECO:0000256" key="1">
    <source>
        <dbReference type="SAM" id="SignalP"/>
    </source>
</evidence>
<proteinExistence type="predicted"/>
<keyword evidence="1" id="KW-0732">Signal</keyword>
<feature type="domain" description="TNase-like" evidence="2">
    <location>
        <begin position="38"/>
        <end position="133"/>
    </location>
</feature>
<dbReference type="RefSeq" id="WP_259546660.1">
    <property type="nucleotide sequence ID" value="NZ_BAABHW010000001.1"/>
</dbReference>
<reference evidence="4" key="1">
    <citation type="journal article" date="2019" name="Int. J. Syst. Evol. Microbiol.">
        <title>The Global Catalogue of Microorganisms (GCM) 10K type strain sequencing project: providing services to taxonomists for standard genome sequencing and annotation.</title>
        <authorList>
            <consortium name="The Broad Institute Genomics Platform"/>
            <consortium name="The Broad Institute Genome Sequencing Center for Infectious Disease"/>
            <person name="Wu L."/>
            <person name="Ma J."/>
        </authorList>
    </citation>
    <scope>NUCLEOTIDE SEQUENCE [LARGE SCALE GENOMIC DNA]</scope>
    <source>
        <strain evidence="4">JCM 18015</strain>
    </source>
</reference>
<organism evidence="3 4">
    <name type="scientific">[Roseibacterium] beibuensis</name>
    <dbReference type="NCBI Taxonomy" id="1193142"/>
    <lineage>
        <taxon>Bacteria</taxon>
        <taxon>Pseudomonadati</taxon>
        <taxon>Pseudomonadota</taxon>
        <taxon>Alphaproteobacteria</taxon>
        <taxon>Rhodobacterales</taxon>
        <taxon>Roseobacteraceae</taxon>
        <taxon>Roseicyclus</taxon>
    </lineage>
</organism>
<dbReference type="InterPro" id="IPR016071">
    <property type="entry name" value="Staphylococal_nuclease_OB-fold"/>
</dbReference>
<protein>
    <submittedName>
        <fullName evidence="3">Thermonuclease family protein</fullName>
    </submittedName>
</protein>
<dbReference type="SUPFAM" id="SSF50199">
    <property type="entry name" value="Staphylococcal nuclease"/>
    <property type="match status" value="1"/>
</dbReference>
<gene>
    <name evidence="3" type="ORF">GCM10023209_06850</name>
</gene>
<dbReference type="InterPro" id="IPR035437">
    <property type="entry name" value="SNase_OB-fold_sf"/>
</dbReference>
<sequence>MSGSLARFLFAGSVAVVLAAASCTPGLPPAPEQGDACRVTNVVDGDTVDMTCATEGRFRARLTGYDTPESYQPGCREEAELARRATDRLRQLVRNAARVDARLGGIDRYDRRLVQLRLDGVDVGRTLIAEGLAVRYSGGSRIDWCARLT</sequence>
<dbReference type="Proteomes" id="UP001499910">
    <property type="component" value="Unassembled WGS sequence"/>
</dbReference>